<keyword evidence="1" id="KW-0472">Membrane</keyword>
<evidence type="ECO:0000256" key="1">
    <source>
        <dbReference type="SAM" id="Phobius"/>
    </source>
</evidence>
<protein>
    <submittedName>
        <fullName evidence="3">Short-chain fatty acid transporter</fullName>
    </submittedName>
</protein>
<feature type="transmembrane region" description="Helical" evidence="1">
    <location>
        <begin position="283"/>
        <end position="304"/>
    </location>
</feature>
<dbReference type="PANTHER" id="PTHR41983:SF2">
    <property type="entry name" value="SHORT-CHAIN FATTY ACID TRANSPORTER-RELATED"/>
    <property type="match status" value="1"/>
</dbReference>
<evidence type="ECO:0000313" key="2">
    <source>
        <dbReference type="EMBL" id="MFG6272087.1"/>
    </source>
</evidence>
<dbReference type="Proteomes" id="UP000591071">
    <property type="component" value="Unassembled WGS sequence"/>
</dbReference>
<accession>A0A848BZ28</accession>
<sequence length="458" mass="50954">MTNTNSGTDRKAIIMDKFVNWSLRWIPDSMVFVLLLTFIVFGLALAFGDHGPWQLVDDYAKGFWSLLTFSMQMSIMMVTGFVISDAKPIKKVLIKLIDIPKTPTATIITFALITGVISWLHWGMGLMLTIVMGKEIAIRKKGAGIHYAYIVAVAYTSMNIMANGISQAAPLLSATPGNFLEHVMGVIPITMTSLSPFMMTFLFIELICLPVIYLLIKPKKENAVEIPDELYEEFTQTVEEPQEKKAMTPAERMEHSRILTFIVGAMILAWIINFFITEGVGKINLNIINFLFFGLGLLLHDNAADFINSVKQGASTIYGVVIQFPMYAGIFGVISYSGLSEAITEFFISIATPGTYPWIIMVYTAIMDWFVPSAGSKFVIEAPYLIPAAQQLGVPVPQVINAYGTGAQIANLVQPFWALAYLAAFKIKFQDILPFTFMLFIFAFVIGSAYFLIFPMGW</sequence>
<dbReference type="AlphaFoldDB" id="A0A848BZ28"/>
<dbReference type="Proteomes" id="UP001605989">
    <property type="component" value="Unassembled WGS sequence"/>
</dbReference>
<organism evidence="3 4">
    <name type="scientific">Megasphaera hexanoica</name>
    <dbReference type="NCBI Taxonomy" id="1675036"/>
    <lineage>
        <taxon>Bacteria</taxon>
        <taxon>Bacillati</taxon>
        <taxon>Bacillota</taxon>
        <taxon>Negativicutes</taxon>
        <taxon>Veillonellales</taxon>
        <taxon>Veillonellaceae</taxon>
        <taxon>Megasphaera</taxon>
    </lineage>
</organism>
<name>A0A848BZ28_9FIRM</name>
<reference evidence="2 5" key="2">
    <citation type="submission" date="2024-10" db="EMBL/GenBank/DDBJ databases">
        <authorList>
            <person name="Sang B.-I."/>
            <person name="Prabhaharan D."/>
        </authorList>
    </citation>
    <scope>NUCLEOTIDE SEQUENCE [LARGE SCALE GENOMIC DNA]</scope>
    <source>
        <strain evidence="2 5">MH</strain>
    </source>
</reference>
<dbReference type="InterPro" id="IPR006160">
    <property type="entry name" value="SCFA_transpt_AtoE"/>
</dbReference>
<feature type="transmembrane region" description="Helical" evidence="1">
    <location>
        <begin position="316"/>
        <end position="334"/>
    </location>
</feature>
<evidence type="ECO:0000313" key="5">
    <source>
        <dbReference type="Proteomes" id="UP001605989"/>
    </source>
</evidence>
<dbReference type="Pfam" id="PF02667">
    <property type="entry name" value="SCFA_trans"/>
    <property type="match status" value="1"/>
</dbReference>
<gene>
    <name evidence="2" type="ORF">ACGTZG_02675</name>
    <name evidence="3" type="ORF">HF872_12725</name>
</gene>
<keyword evidence="1" id="KW-0812">Transmembrane</keyword>
<feature type="transmembrane region" description="Helical" evidence="1">
    <location>
        <begin position="346"/>
        <end position="371"/>
    </location>
</feature>
<reference evidence="3 4" key="1">
    <citation type="submission" date="2020-04" db="EMBL/GenBank/DDBJ databases">
        <authorList>
            <person name="Hitch T.C.A."/>
            <person name="Wylensek D."/>
            <person name="Clavel T."/>
        </authorList>
    </citation>
    <scope>NUCLEOTIDE SEQUENCE [LARGE SCALE GENOMIC DNA]</scope>
    <source>
        <strain evidence="3 4">Oil-RF-744-FAT-WT-6-1</strain>
    </source>
</reference>
<dbReference type="EMBL" id="JABAFG010000038">
    <property type="protein sequence ID" value="NME29464.1"/>
    <property type="molecule type" value="Genomic_DNA"/>
</dbReference>
<feature type="transmembrane region" description="Helical" evidence="1">
    <location>
        <begin position="104"/>
        <end position="122"/>
    </location>
</feature>
<dbReference type="EMBL" id="JBIEKR010000002">
    <property type="protein sequence ID" value="MFG6272087.1"/>
    <property type="molecule type" value="Genomic_DNA"/>
</dbReference>
<feature type="transmembrane region" description="Helical" evidence="1">
    <location>
        <begin position="258"/>
        <end position="277"/>
    </location>
</feature>
<feature type="transmembrane region" description="Helical" evidence="1">
    <location>
        <begin position="432"/>
        <end position="453"/>
    </location>
</feature>
<proteinExistence type="predicted"/>
<keyword evidence="5" id="KW-1185">Reference proteome</keyword>
<feature type="transmembrane region" description="Helical" evidence="1">
    <location>
        <begin position="197"/>
        <end position="216"/>
    </location>
</feature>
<keyword evidence="1" id="KW-1133">Transmembrane helix</keyword>
<dbReference type="PANTHER" id="PTHR41983">
    <property type="entry name" value="SHORT-CHAIN FATTY ACID TRANSPORTER-RELATED"/>
    <property type="match status" value="1"/>
</dbReference>
<comment type="caution">
    <text evidence="3">The sequence shown here is derived from an EMBL/GenBank/DDBJ whole genome shotgun (WGS) entry which is preliminary data.</text>
</comment>
<evidence type="ECO:0000313" key="4">
    <source>
        <dbReference type="Proteomes" id="UP000591071"/>
    </source>
</evidence>
<feature type="transmembrane region" description="Helical" evidence="1">
    <location>
        <begin position="62"/>
        <end position="83"/>
    </location>
</feature>
<evidence type="ECO:0000313" key="3">
    <source>
        <dbReference type="EMBL" id="NME29464.1"/>
    </source>
</evidence>
<dbReference type="OrthoDB" id="9342495at2"/>
<dbReference type="GO" id="GO:0005886">
    <property type="term" value="C:plasma membrane"/>
    <property type="evidence" value="ECO:0007669"/>
    <property type="project" value="TreeGrafter"/>
</dbReference>
<dbReference type="KEGG" id="mhw:ACT01_12405"/>
<dbReference type="RefSeq" id="WP_113856331.1">
    <property type="nucleotide sequence ID" value="NZ_CP011940.1"/>
</dbReference>